<dbReference type="Proteomes" id="UP001201163">
    <property type="component" value="Unassembled WGS sequence"/>
</dbReference>
<proteinExistence type="predicted"/>
<dbReference type="PROSITE" id="PS50054">
    <property type="entry name" value="TYR_PHOSPHATASE_DUAL"/>
    <property type="match status" value="1"/>
</dbReference>
<dbReference type="SUPFAM" id="SSF52799">
    <property type="entry name" value="(Phosphotyrosine protein) phosphatases II"/>
    <property type="match status" value="1"/>
</dbReference>
<dbReference type="GO" id="GO:0005634">
    <property type="term" value="C:nucleus"/>
    <property type="evidence" value="ECO:0007669"/>
    <property type="project" value="GOC"/>
</dbReference>
<sequence>MTPASVPCTSSEDNFIHGLDYPPDFLSSLPVLLPRPAPHTPIRALSASQFTSIHHAATASHAPDHVLFPFLHGLEGENEQQKAFFSVTSDTTVIPPRFRGLIWVACEDDDTPSSDDGDDSDVVASDDSDDEHGSDGGDHSFGLDIDMDIDTELDLDQTHKQGPPSSPHSPSPSGPPPKPTDLTCNTSDLATVPHMHPVQCRASRIYTNTTTARDRSASVSSSSSSSSRSLRVPSPSTPATSLDSPTPSCMPLGPSPEPRPRTAPLIASGFKLRELLHFNAEGNAEFIPLRVPDGISLRNFDIQVPIYATLSDIVVYSRRGATRAAFAVAEKFKQAIEVRAGSRIPYNVFVLDATPAELRSKLKHLLVGPNTINFAQREKDEMRELTRASEILTVPSLGQEGDKSQDIRSWTPGLGQVFLGNVNDVPFYTGNPSDPPLRGIDLLDSTGNSPADGMGYDVCIECRLRAPRPTLGFLLSAQEHLMELERRWQATGAKGPRPPPNAAAIVYLAFPLVPVVDEMTLFLEFLEKLLKPNSQRRLGRPAKILIWSSDGYTESSVLALSLIMALRGMVLPEAYLELQVAKQRSFFVYEADVRLLKSIEGRLARDRHAKLPSPRRYLSGPARTKSPNPDINSSAMSASYEESGSAPISSMRRPRASTSPHLPSLVDDHQVWFDDPRFDGSFPSRVLPFLYLGNLNHASNAYMLHALGITHVVSVGECALIPPPECPAGMATQGTTKQSSAVGTGSSSERRGSLYIEEREGRIKVLDIKGVCDDGIDTLEPQLAPICGKVLVHCRVGVSRSATVTIAYVMKHLGISLVEAYLVVRSRRLSVLIQPNMRLMYNLCGWEVKLATERAADDSERLRTELARGVNWPYLAREVHLLNEKYLHM</sequence>
<feature type="compositionally biased region" description="Pro residues" evidence="3">
    <location>
        <begin position="164"/>
        <end position="179"/>
    </location>
</feature>
<dbReference type="InterPro" id="IPR047949">
    <property type="entry name" value="PPS1_DSP"/>
</dbReference>
<feature type="domain" description="Tyrosine specific protein phosphatases" evidence="5">
    <location>
        <begin position="788"/>
        <end position="839"/>
    </location>
</feature>
<evidence type="ECO:0000313" key="6">
    <source>
        <dbReference type="EMBL" id="KAH8990237.1"/>
    </source>
</evidence>
<dbReference type="PROSITE" id="PS00383">
    <property type="entry name" value="TYR_PHOSPHATASE_1"/>
    <property type="match status" value="1"/>
</dbReference>
<evidence type="ECO:0000259" key="5">
    <source>
        <dbReference type="PROSITE" id="PS50056"/>
    </source>
</evidence>
<dbReference type="InterPro" id="IPR000340">
    <property type="entry name" value="Dual-sp_phosphatase_cat-dom"/>
</dbReference>
<feature type="compositionally biased region" description="Low complexity" evidence="3">
    <location>
        <begin position="217"/>
        <end position="234"/>
    </location>
</feature>
<dbReference type="Gene3D" id="3.90.190.10">
    <property type="entry name" value="Protein tyrosine phosphatase superfamily"/>
    <property type="match status" value="1"/>
</dbReference>
<dbReference type="AlphaFoldDB" id="A0AAD4LFU6"/>
<feature type="region of interest" description="Disordered" evidence="3">
    <location>
        <begin position="109"/>
        <end position="144"/>
    </location>
</feature>
<keyword evidence="7" id="KW-1185">Reference proteome</keyword>
<dbReference type="InterPro" id="IPR020422">
    <property type="entry name" value="TYR_PHOSPHATASE_DUAL_dom"/>
</dbReference>
<dbReference type="InterPro" id="IPR053239">
    <property type="entry name" value="Dual_spec_PTase"/>
</dbReference>
<evidence type="ECO:0000259" key="4">
    <source>
        <dbReference type="PROSITE" id="PS50054"/>
    </source>
</evidence>
<dbReference type="InterPro" id="IPR016130">
    <property type="entry name" value="Tyr_Pase_AS"/>
</dbReference>
<feature type="compositionally biased region" description="Polar residues" evidence="3">
    <location>
        <begin position="732"/>
        <end position="747"/>
    </location>
</feature>
<evidence type="ECO:0000256" key="3">
    <source>
        <dbReference type="SAM" id="MobiDB-lite"/>
    </source>
</evidence>
<dbReference type="InterPro" id="IPR029021">
    <property type="entry name" value="Prot-tyrosine_phosphatase-like"/>
</dbReference>
<dbReference type="SMART" id="SM00195">
    <property type="entry name" value="DSPc"/>
    <property type="match status" value="1"/>
</dbReference>
<gene>
    <name evidence="6" type="ORF">EDB92DRAFT_1865129</name>
</gene>
<evidence type="ECO:0000256" key="1">
    <source>
        <dbReference type="ARBA" id="ARBA00022801"/>
    </source>
</evidence>
<comment type="caution">
    <text evidence="6">The sequence shown here is derived from an EMBL/GenBank/DDBJ whole genome shotgun (WGS) entry which is preliminary data.</text>
</comment>
<keyword evidence="1" id="KW-0378">Hydrolase</keyword>
<dbReference type="InterPro" id="IPR000387">
    <property type="entry name" value="Tyr_Pase_dom"/>
</dbReference>
<feature type="compositionally biased region" description="Polar residues" evidence="3">
    <location>
        <begin position="237"/>
        <end position="247"/>
    </location>
</feature>
<protein>
    <submittedName>
        <fullName evidence="6">Uncharacterized protein</fullName>
    </submittedName>
</protein>
<dbReference type="GO" id="GO:0008138">
    <property type="term" value="F:protein tyrosine/serine/threonine phosphatase activity"/>
    <property type="evidence" value="ECO:0007669"/>
    <property type="project" value="InterPro"/>
</dbReference>
<keyword evidence="2" id="KW-0904">Protein phosphatase</keyword>
<dbReference type="PANTHER" id="PTHR47550:SF1">
    <property type="entry name" value="DUAL SPECIFICITY PROTEIN PHOSPHATASE PPS1"/>
    <property type="match status" value="1"/>
</dbReference>
<dbReference type="GO" id="GO:0033260">
    <property type="term" value="P:nuclear DNA replication"/>
    <property type="evidence" value="ECO:0007669"/>
    <property type="project" value="InterPro"/>
</dbReference>
<evidence type="ECO:0000313" key="7">
    <source>
        <dbReference type="Proteomes" id="UP001201163"/>
    </source>
</evidence>
<organism evidence="6 7">
    <name type="scientific">Lactarius akahatsu</name>
    <dbReference type="NCBI Taxonomy" id="416441"/>
    <lineage>
        <taxon>Eukaryota</taxon>
        <taxon>Fungi</taxon>
        <taxon>Dikarya</taxon>
        <taxon>Basidiomycota</taxon>
        <taxon>Agaricomycotina</taxon>
        <taxon>Agaricomycetes</taxon>
        <taxon>Russulales</taxon>
        <taxon>Russulaceae</taxon>
        <taxon>Lactarius</taxon>
    </lineage>
</organism>
<dbReference type="PANTHER" id="PTHR47550">
    <property type="entry name" value="DUAL SPECIFICITY PROTEIN PHOSPHATASE PPS1"/>
    <property type="match status" value="1"/>
</dbReference>
<dbReference type="CDD" id="cd14516">
    <property type="entry name" value="DSP_fungal_PPS1"/>
    <property type="match status" value="1"/>
</dbReference>
<feature type="region of interest" description="Disordered" evidence="3">
    <location>
        <begin position="610"/>
        <end position="661"/>
    </location>
</feature>
<feature type="region of interest" description="Disordered" evidence="3">
    <location>
        <begin position="209"/>
        <end position="263"/>
    </location>
</feature>
<feature type="compositionally biased region" description="Polar residues" evidence="3">
    <location>
        <begin position="625"/>
        <end position="648"/>
    </location>
</feature>
<reference evidence="6" key="1">
    <citation type="submission" date="2022-01" db="EMBL/GenBank/DDBJ databases">
        <title>Comparative genomics reveals a dynamic genome evolution in the ectomycorrhizal milk-cap (Lactarius) mushrooms.</title>
        <authorList>
            <consortium name="DOE Joint Genome Institute"/>
            <person name="Lebreton A."/>
            <person name="Tang N."/>
            <person name="Kuo A."/>
            <person name="LaButti K."/>
            <person name="Drula E."/>
            <person name="Barry K."/>
            <person name="Clum A."/>
            <person name="Lipzen A."/>
            <person name="Mousain D."/>
            <person name="Ng V."/>
            <person name="Wang R."/>
            <person name="Wang X."/>
            <person name="Dai Y."/>
            <person name="Henrissat B."/>
            <person name="Grigoriev I.V."/>
            <person name="Guerin-Laguette A."/>
            <person name="Yu F."/>
            <person name="Martin F.M."/>
        </authorList>
    </citation>
    <scope>NUCLEOTIDE SEQUENCE</scope>
    <source>
        <strain evidence="6">QP</strain>
    </source>
</reference>
<feature type="domain" description="Tyrosine-protein phosphatase" evidence="4">
    <location>
        <begin position="682"/>
        <end position="852"/>
    </location>
</feature>
<name>A0AAD4LFU6_9AGAM</name>
<feature type="region of interest" description="Disordered" evidence="3">
    <location>
        <begin position="156"/>
        <end position="188"/>
    </location>
</feature>
<accession>A0AAD4LFU6</accession>
<dbReference type="Pfam" id="PF00782">
    <property type="entry name" value="DSPc"/>
    <property type="match status" value="1"/>
</dbReference>
<evidence type="ECO:0000256" key="2">
    <source>
        <dbReference type="ARBA" id="ARBA00022912"/>
    </source>
</evidence>
<feature type="region of interest" description="Disordered" evidence="3">
    <location>
        <begin position="730"/>
        <end position="749"/>
    </location>
</feature>
<feature type="compositionally biased region" description="Acidic residues" evidence="3">
    <location>
        <begin position="109"/>
        <end position="130"/>
    </location>
</feature>
<dbReference type="PROSITE" id="PS50056">
    <property type="entry name" value="TYR_PHOSPHATASE_2"/>
    <property type="match status" value="1"/>
</dbReference>
<dbReference type="EMBL" id="JAKELL010000031">
    <property type="protein sequence ID" value="KAH8990237.1"/>
    <property type="molecule type" value="Genomic_DNA"/>
</dbReference>